<dbReference type="PANTHER" id="PTHR47411:SF1">
    <property type="entry name" value="B3GNT1, BETA-1,3-N-ACETYLGUCOSAMINYLTRANSFERASE 1, HOMOLOG"/>
    <property type="match status" value="1"/>
</dbReference>
<name>A0AAE8ZU37_CAEBR</name>
<evidence type="ECO:0000313" key="3">
    <source>
        <dbReference type="Proteomes" id="UP000827892"/>
    </source>
</evidence>
<dbReference type="Proteomes" id="UP000827892">
    <property type="component" value="Chromosome X"/>
</dbReference>
<dbReference type="AlphaFoldDB" id="A0AAE8ZU37"/>
<organism evidence="2 3">
    <name type="scientific">Caenorhabditis briggsae</name>
    <dbReference type="NCBI Taxonomy" id="6238"/>
    <lineage>
        <taxon>Eukaryota</taxon>
        <taxon>Metazoa</taxon>
        <taxon>Ecdysozoa</taxon>
        <taxon>Nematoda</taxon>
        <taxon>Chromadorea</taxon>
        <taxon>Rhabditida</taxon>
        <taxon>Rhabditina</taxon>
        <taxon>Rhabditomorpha</taxon>
        <taxon>Rhabditoidea</taxon>
        <taxon>Rhabditidae</taxon>
        <taxon>Peloderinae</taxon>
        <taxon>Caenorhabditis</taxon>
    </lineage>
</organism>
<feature type="transmembrane region" description="Helical" evidence="1">
    <location>
        <begin position="10"/>
        <end position="27"/>
    </location>
</feature>
<evidence type="ECO:0000313" key="2">
    <source>
        <dbReference type="EMBL" id="ULT84205.1"/>
    </source>
</evidence>
<protein>
    <submittedName>
        <fullName evidence="2">Uncharacterized protein</fullName>
    </submittedName>
</protein>
<keyword evidence="1" id="KW-1133">Transmembrane helix</keyword>
<evidence type="ECO:0000256" key="1">
    <source>
        <dbReference type="SAM" id="Phobius"/>
    </source>
</evidence>
<proteinExistence type="predicted"/>
<dbReference type="PANTHER" id="PTHR47411">
    <property type="entry name" value="B3GNT1, BETA-1,3-N-ACETYLGUCOSAMINYLTRANSFERASE 1, HOMOLOG"/>
    <property type="match status" value="1"/>
</dbReference>
<keyword evidence="1" id="KW-0472">Membrane</keyword>
<dbReference type="Pfam" id="PF13896">
    <property type="entry name" value="Glyco_transf_49"/>
    <property type="match status" value="1"/>
</dbReference>
<gene>
    <name evidence="2" type="ORF">L3Y34_013088</name>
</gene>
<dbReference type="EMBL" id="CP090896">
    <property type="protein sequence ID" value="ULT84205.1"/>
    <property type="molecule type" value="Genomic_DNA"/>
</dbReference>
<keyword evidence="1" id="KW-0812">Transmembrane</keyword>
<accession>A0AAE8ZU37</accession>
<reference evidence="2 3" key="1">
    <citation type="submission" date="2022-05" db="EMBL/GenBank/DDBJ databases">
        <title>Chromosome-level reference genomes for two strains of Caenorhabditis briggsae: an improved platform for comparative genomics.</title>
        <authorList>
            <person name="Stevens L."/>
            <person name="Andersen E.C."/>
        </authorList>
    </citation>
    <scope>NUCLEOTIDE SEQUENCE [LARGE SCALE GENOMIC DNA]</scope>
    <source>
        <strain evidence="2">QX1410_ONT</strain>
        <tissue evidence="2">Whole-organism</tissue>
    </source>
</reference>
<sequence>MIRPATRSRIYLNFIVIGLFLYIFAFSENRLTLKYRDFSEQWGTEQTIMHNDEYCIRYNFLNATETFREEGLEPVTLAIHGTAEMMKMIEQKPSNWDGPISLGLFVDFHSRQALDYIANLHYCDAEFRRKVTVHFAFRFSAFQDKCPLIKIASNTIECEEFLKNRDKYRKSVVGSFQLYPSNLMRNIARYGAKSDIHFIADVDMIMSENFATKIKPIANEMIDGKNKKLLVVRRFETNTTTIPKNHKELGIAIKNKTVHEFHHKFFFSGHRIENISHWFNISDSSDKISAWEIPYTNSLWEVQVILHRNDLYNADYFPARIKVMQSLIYSLCRANYTFNLLSHVFDVHEGVKLDDTNYSKSVISHSQKFGKQIAYNRYVKEMNESYPLTLKRCGKFTM</sequence>